<gene>
    <name evidence="1" type="ORF">I4F81_006205</name>
</gene>
<sequence>MWFAQRMAAFAAAPVEATLAAAAARLAAAVAAQDYRTAAAIRDAIAATRRAHPELAAADALAAALAAEDYAAAAAARDALDAAALARATSVGVAAGGDGGAAAGGGAASAPAPAARSVTGLPRYALGTLFRHRRYGYRGVIFGADPSCKAGDVWALSMGIDRLPRGRSQPFYHVLVDERDRPASVGICYVAEENVGADPALTVLHPLVDTLFDGLEVGVGGARRYRPGAKLTGGGGGGGGGSRGGSVGG</sequence>
<comment type="caution">
    <text evidence="1">The sequence shown here is derived from an EMBL/GenBank/DDBJ whole genome shotgun (WGS) entry which is preliminary data.</text>
</comment>
<dbReference type="Proteomes" id="UP000798662">
    <property type="component" value="Chromosome 2"/>
</dbReference>
<dbReference type="EMBL" id="CM020619">
    <property type="protein sequence ID" value="KAK1863651.1"/>
    <property type="molecule type" value="Genomic_DNA"/>
</dbReference>
<reference evidence="1" key="1">
    <citation type="submission" date="2019-11" db="EMBL/GenBank/DDBJ databases">
        <title>Nori genome reveals adaptations in red seaweeds to the harsh intertidal environment.</title>
        <authorList>
            <person name="Wang D."/>
            <person name="Mao Y."/>
        </authorList>
    </citation>
    <scope>NUCLEOTIDE SEQUENCE</scope>
    <source>
        <tissue evidence="1">Gametophyte</tissue>
    </source>
</reference>
<evidence type="ECO:0000313" key="1">
    <source>
        <dbReference type="EMBL" id="KAK1863651.1"/>
    </source>
</evidence>
<protein>
    <submittedName>
        <fullName evidence="1">Uncharacterized protein</fullName>
    </submittedName>
</protein>
<keyword evidence="2" id="KW-1185">Reference proteome</keyword>
<proteinExistence type="predicted"/>
<accession>A0ACC3C136</accession>
<organism evidence="1 2">
    <name type="scientific">Pyropia yezoensis</name>
    <name type="common">Susabi-nori</name>
    <name type="synonym">Porphyra yezoensis</name>
    <dbReference type="NCBI Taxonomy" id="2788"/>
    <lineage>
        <taxon>Eukaryota</taxon>
        <taxon>Rhodophyta</taxon>
        <taxon>Bangiophyceae</taxon>
        <taxon>Bangiales</taxon>
        <taxon>Bangiaceae</taxon>
        <taxon>Pyropia</taxon>
    </lineage>
</organism>
<evidence type="ECO:0000313" key="2">
    <source>
        <dbReference type="Proteomes" id="UP000798662"/>
    </source>
</evidence>
<name>A0ACC3C136_PYRYE</name>